<dbReference type="GO" id="GO:0003743">
    <property type="term" value="F:translation initiation factor activity"/>
    <property type="evidence" value="ECO:0007669"/>
    <property type="project" value="UniProtKB-KW"/>
</dbReference>
<sequence>MTKSGNIHSVSWCPNGQEFFVVYGTMPSKATMFNHKCEVVSEFGEGARNTVIVNPVGNIVLIGGFGNISPRYEVRSRKFPRFVSARWLNL</sequence>
<protein>
    <submittedName>
        <fullName evidence="7">Eukaryotic translation initiation factor 2A</fullName>
    </submittedName>
</protein>
<dbReference type="OrthoDB" id="2194683at2759"/>
<accession>A0A5B7GLM4</accession>
<organism evidence="7 8">
    <name type="scientific">Portunus trituberculatus</name>
    <name type="common">Swimming crab</name>
    <name type="synonym">Neptunus trituberculatus</name>
    <dbReference type="NCBI Taxonomy" id="210409"/>
    <lineage>
        <taxon>Eukaryota</taxon>
        <taxon>Metazoa</taxon>
        <taxon>Ecdysozoa</taxon>
        <taxon>Arthropoda</taxon>
        <taxon>Crustacea</taxon>
        <taxon>Multicrustacea</taxon>
        <taxon>Malacostraca</taxon>
        <taxon>Eumalacostraca</taxon>
        <taxon>Eucarida</taxon>
        <taxon>Decapoda</taxon>
        <taxon>Pleocyemata</taxon>
        <taxon>Brachyura</taxon>
        <taxon>Eubrachyura</taxon>
        <taxon>Portunoidea</taxon>
        <taxon>Portunidae</taxon>
        <taxon>Portuninae</taxon>
        <taxon>Portunus</taxon>
    </lineage>
</organism>
<dbReference type="EMBL" id="VSRR010015596">
    <property type="protein sequence ID" value="MPC58353.1"/>
    <property type="molecule type" value="Genomic_DNA"/>
</dbReference>
<dbReference type="InterPro" id="IPR013979">
    <property type="entry name" value="TIF_beta_prop-like"/>
</dbReference>
<gene>
    <name evidence="7" type="ORF">E2C01_052354</name>
</gene>
<evidence type="ECO:0000256" key="3">
    <source>
        <dbReference type="ARBA" id="ARBA00022574"/>
    </source>
</evidence>
<feature type="domain" description="Translation initiation factor beta propellor-like" evidence="6">
    <location>
        <begin position="1"/>
        <end position="71"/>
    </location>
</feature>
<proteinExistence type="predicted"/>
<dbReference type="AlphaFoldDB" id="A0A5B7GLM4"/>
<dbReference type="Pfam" id="PF08662">
    <property type="entry name" value="eIF2A"/>
    <property type="match status" value="1"/>
</dbReference>
<evidence type="ECO:0000313" key="8">
    <source>
        <dbReference type="Proteomes" id="UP000324222"/>
    </source>
</evidence>
<dbReference type="GO" id="GO:0043022">
    <property type="term" value="F:ribosome binding"/>
    <property type="evidence" value="ECO:0007669"/>
    <property type="project" value="TreeGrafter"/>
</dbReference>
<keyword evidence="4" id="KW-0677">Repeat</keyword>
<evidence type="ECO:0000313" key="7">
    <source>
        <dbReference type="EMBL" id="MPC58353.1"/>
    </source>
</evidence>
<dbReference type="GO" id="GO:0000049">
    <property type="term" value="F:tRNA binding"/>
    <property type="evidence" value="ECO:0007669"/>
    <property type="project" value="TreeGrafter"/>
</dbReference>
<dbReference type="InterPro" id="IPR011387">
    <property type="entry name" value="TIF2A"/>
</dbReference>
<name>A0A5B7GLM4_PORTR</name>
<evidence type="ECO:0000256" key="5">
    <source>
        <dbReference type="ARBA" id="ARBA00022917"/>
    </source>
</evidence>
<keyword evidence="8" id="KW-1185">Reference proteome</keyword>
<keyword evidence="2 7" id="KW-0396">Initiation factor</keyword>
<comment type="function">
    <text evidence="1">Functions in the early steps of protein synthesis of a small number of specific mRNAs. Acts by directing the binding of methionyl-tRNAi to 40S ribosomal subunits. In contrast to the eIF-2 complex, it binds methionyl-tRNAi to 40S subunits in a codon-dependent manner, whereas the eIF-2 complex binds methionyl-tRNAi to 40S subunits in a GTP-dependent manner.</text>
</comment>
<dbReference type="PANTHER" id="PTHR13227:SF0">
    <property type="entry name" value="EUKARYOTIC TRANSLATION INITIATION FACTOR 2A"/>
    <property type="match status" value="1"/>
</dbReference>
<dbReference type="GO" id="GO:0022627">
    <property type="term" value="C:cytosolic small ribosomal subunit"/>
    <property type="evidence" value="ECO:0007669"/>
    <property type="project" value="TreeGrafter"/>
</dbReference>
<evidence type="ECO:0000259" key="6">
    <source>
        <dbReference type="Pfam" id="PF08662"/>
    </source>
</evidence>
<dbReference type="Proteomes" id="UP000324222">
    <property type="component" value="Unassembled WGS sequence"/>
</dbReference>
<evidence type="ECO:0000256" key="1">
    <source>
        <dbReference type="ARBA" id="ARBA00003993"/>
    </source>
</evidence>
<keyword evidence="3" id="KW-0853">WD repeat</keyword>
<evidence type="ECO:0000256" key="4">
    <source>
        <dbReference type="ARBA" id="ARBA00022737"/>
    </source>
</evidence>
<dbReference type="GO" id="GO:0003729">
    <property type="term" value="F:mRNA binding"/>
    <property type="evidence" value="ECO:0007669"/>
    <property type="project" value="TreeGrafter"/>
</dbReference>
<keyword evidence="5" id="KW-0648">Protein biosynthesis</keyword>
<reference evidence="7 8" key="1">
    <citation type="submission" date="2019-05" db="EMBL/GenBank/DDBJ databases">
        <title>Another draft genome of Portunus trituberculatus and its Hox gene families provides insights of decapod evolution.</title>
        <authorList>
            <person name="Jeong J.-H."/>
            <person name="Song I."/>
            <person name="Kim S."/>
            <person name="Choi T."/>
            <person name="Kim D."/>
            <person name="Ryu S."/>
            <person name="Kim W."/>
        </authorList>
    </citation>
    <scope>NUCLEOTIDE SEQUENCE [LARGE SCALE GENOMIC DNA]</scope>
    <source>
        <tissue evidence="7">Muscle</tissue>
    </source>
</reference>
<evidence type="ECO:0000256" key="2">
    <source>
        <dbReference type="ARBA" id="ARBA00022540"/>
    </source>
</evidence>
<dbReference type="PANTHER" id="PTHR13227">
    <property type="entry name" value="EUKARYOTIC TRANSLATION INITIATION FACTOR 2A"/>
    <property type="match status" value="1"/>
</dbReference>
<comment type="caution">
    <text evidence="7">The sequence shown here is derived from an EMBL/GenBank/DDBJ whole genome shotgun (WGS) entry which is preliminary data.</text>
</comment>